<proteinExistence type="predicted"/>
<gene>
    <name evidence="1" type="ORF">RRG08_053040</name>
</gene>
<dbReference type="AlphaFoldDB" id="A0AAE0Z5Y8"/>
<evidence type="ECO:0000313" key="1">
    <source>
        <dbReference type="EMBL" id="KAK3763508.1"/>
    </source>
</evidence>
<comment type="caution">
    <text evidence="1">The sequence shown here is derived from an EMBL/GenBank/DDBJ whole genome shotgun (WGS) entry which is preliminary data.</text>
</comment>
<reference evidence="1" key="1">
    <citation type="journal article" date="2023" name="G3 (Bethesda)">
        <title>A reference genome for the long-term kleptoplast-retaining sea slug Elysia crispata morphotype clarki.</title>
        <authorList>
            <person name="Eastman K.E."/>
            <person name="Pendleton A.L."/>
            <person name="Shaikh M.A."/>
            <person name="Suttiyut T."/>
            <person name="Ogas R."/>
            <person name="Tomko P."/>
            <person name="Gavelis G."/>
            <person name="Widhalm J.R."/>
            <person name="Wisecaver J.H."/>
        </authorList>
    </citation>
    <scope>NUCLEOTIDE SEQUENCE</scope>
    <source>
        <strain evidence="1">ECLA1</strain>
    </source>
</reference>
<dbReference type="Proteomes" id="UP001283361">
    <property type="component" value="Unassembled WGS sequence"/>
</dbReference>
<sequence length="141" mass="15535">MVRDFKNKTNRAETPVEVIAAAARGVRIDILLIGAASSNVMSYLTLARCCKKWVDAQRPATRLGRSNVTMYPPVTRSIGISSSPTPREWNKSLSVTEREQVTFTSVFLHGILESWLTICVSAMGCACVHPGQRRKKLGRTG</sequence>
<keyword evidence="2" id="KW-1185">Reference proteome</keyword>
<organism evidence="1 2">
    <name type="scientific">Elysia crispata</name>
    <name type="common">lettuce slug</name>
    <dbReference type="NCBI Taxonomy" id="231223"/>
    <lineage>
        <taxon>Eukaryota</taxon>
        <taxon>Metazoa</taxon>
        <taxon>Spiralia</taxon>
        <taxon>Lophotrochozoa</taxon>
        <taxon>Mollusca</taxon>
        <taxon>Gastropoda</taxon>
        <taxon>Heterobranchia</taxon>
        <taxon>Euthyneura</taxon>
        <taxon>Panpulmonata</taxon>
        <taxon>Sacoglossa</taxon>
        <taxon>Placobranchoidea</taxon>
        <taxon>Plakobranchidae</taxon>
        <taxon>Elysia</taxon>
    </lineage>
</organism>
<protein>
    <submittedName>
        <fullName evidence="1">Uncharacterized protein</fullName>
    </submittedName>
</protein>
<evidence type="ECO:0000313" key="2">
    <source>
        <dbReference type="Proteomes" id="UP001283361"/>
    </source>
</evidence>
<dbReference type="EMBL" id="JAWDGP010004547">
    <property type="protein sequence ID" value="KAK3763508.1"/>
    <property type="molecule type" value="Genomic_DNA"/>
</dbReference>
<accession>A0AAE0Z5Y8</accession>
<name>A0AAE0Z5Y8_9GAST</name>